<feature type="region of interest" description="Disordered" evidence="1">
    <location>
        <begin position="183"/>
        <end position="202"/>
    </location>
</feature>
<dbReference type="Proteomes" id="UP000193685">
    <property type="component" value="Unassembled WGS sequence"/>
</dbReference>
<evidence type="ECO:0000256" key="1">
    <source>
        <dbReference type="SAM" id="MobiDB-lite"/>
    </source>
</evidence>
<feature type="compositionally biased region" description="Polar residues" evidence="1">
    <location>
        <begin position="349"/>
        <end position="358"/>
    </location>
</feature>
<comment type="caution">
    <text evidence="2">The sequence shown here is derived from an EMBL/GenBank/DDBJ whole genome shotgun (WGS) entry which is preliminary data.</text>
</comment>
<feature type="compositionally biased region" description="Polar residues" evidence="1">
    <location>
        <begin position="10"/>
        <end position="27"/>
    </location>
</feature>
<dbReference type="RefSeq" id="XP_040725303.1">
    <property type="nucleotide sequence ID" value="XM_040866923.1"/>
</dbReference>
<dbReference type="GeneID" id="63783522"/>
<sequence>MTLRVARQLQAESANLSSNINSSQPSATPRERDSTLRSLPGRRRSPFKNAGAFKLDHTLNSTPRADSARPSSPFKSAPAFNLVSVPIASRAAEAAAVAAGKRQRAGLDTRKDFELAQLLSSVHAPSYPLSSASSESGSTCSSHLETALHVLDARLPNTLALMDYLNRPECLASPSRTSSLIGTKQSYRRPEQPLKGASSRMDSCSRKSSYTALYKDENGQPAQYSSNMAPKSMHLTAPLLAPDLFDHSRRIQTSADKTFSQHGIPSSMRMHTKVHDSTRFQDLYNRLRNLPSSEPQTRKSMQPATPKTPTWRPQHLQQSQGLARLSRSVQSPCRQSPASEPRPRMQMQPKPSTNQVSTPADKFVTMSKKDRRVSRVPIPACFQA</sequence>
<feature type="compositionally biased region" description="Polar residues" evidence="1">
    <location>
        <begin position="255"/>
        <end position="264"/>
    </location>
</feature>
<organism evidence="2 3">
    <name type="scientific">Protomyces lactucae-debilis</name>
    <dbReference type="NCBI Taxonomy" id="2754530"/>
    <lineage>
        <taxon>Eukaryota</taxon>
        <taxon>Fungi</taxon>
        <taxon>Dikarya</taxon>
        <taxon>Ascomycota</taxon>
        <taxon>Taphrinomycotina</taxon>
        <taxon>Taphrinomycetes</taxon>
        <taxon>Taphrinales</taxon>
        <taxon>Protomycetaceae</taxon>
        <taxon>Protomyces</taxon>
    </lineage>
</organism>
<feature type="compositionally biased region" description="Polar residues" evidence="1">
    <location>
        <begin position="315"/>
        <end position="338"/>
    </location>
</feature>
<gene>
    <name evidence="2" type="ORF">BCR37DRAFT_303017</name>
</gene>
<evidence type="ECO:0000313" key="2">
    <source>
        <dbReference type="EMBL" id="ORY82432.1"/>
    </source>
</evidence>
<feature type="region of interest" description="Disordered" evidence="1">
    <location>
        <begin position="289"/>
        <end position="384"/>
    </location>
</feature>
<dbReference type="AlphaFoldDB" id="A0A1Y2FEV0"/>
<proteinExistence type="predicted"/>
<keyword evidence="3" id="KW-1185">Reference proteome</keyword>
<reference evidence="2 3" key="1">
    <citation type="submission" date="2016-07" db="EMBL/GenBank/DDBJ databases">
        <title>Pervasive Adenine N6-methylation of Active Genes in Fungi.</title>
        <authorList>
            <consortium name="DOE Joint Genome Institute"/>
            <person name="Mondo S.J."/>
            <person name="Dannebaum R.O."/>
            <person name="Kuo R.C."/>
            <person name="Labutti K."/>
            <person name="Haridas S."/>
            <person name="Kuo A."/>
            <person name="Salamov A."/>
            <person name="Ahrendt S.R."/>
            <person name="Lipzen A."/>
            <person name="Sullivan W."/>
            <person name="Andreopoulos W.B."/>
            <person name="Clum A."/>
            <person name="Lindquist E."/>
            <person name="Daum C."/>
            <person name="Ramamoorthy G.K."/>
            <person name="Gryganskyi A."/>
            <person name="Culley D."/>
            <person name="Magnuson J.K."/>
            <person name="James T.Y."/>
            <person name="O'Malley M.A."/>
            <person name="Stajich J.E."/>
            <person name="Spatafora J.W."/>
            <person name="Visel A."/>
            <person name="Grigoriev I.V."/>
        </authorList>
    </citation>
    <scope>NUCLEOTIDE SEQUENCE [LARGE SCALE GENOMIC DNA]</scope>
    <source>
        <strain evidence="2 3">12-1054</strain>
    </source>
</reference>
<protein>
    <submittedName>
        <fullName evidence="2">Uncharacterized protein</fullName>
    </submittedName>
</protein>
<feature type="region of interest" description="Disordered" evidence="1">
    <location>
        <begin position="1"/>
        <end position="51"/>
    </location>
</feature>
<feature type="compositionally biased region" description="Polar residues" evidence="1">
    <location>
        <begin position="290"/>
        <end position="308"/>
    </location>
</feature>
<evidence type="ECO:0000313" key="3">
    <source>
        <dbReference type="Proteomes" id="UP000193685"/>
    </source>
</evidence>
<dbReference type="EMBL" id="MCFI01000009">
    <property type="protein sequence ID" value="ORY82432.1"/>
    <property type="molecule type" value="Genomic_DNA"/>
</dbReference>
<accession>A0A1Y2FEV0</accession>
<name>A0A1Y2FEV0_PROLT</name>
<feature type="region of interest" description="Disordered" evidence="1">
    <location>
        <begin position="255"/>
        <end position="274"/>
    </location>
</feature>